<proteinExistence type="predicted"/>
<organism evidence="3 4">
    <name type="scientific">Cymbomonas tetramitiformis</name>
    <dbReference type="NCBI Taxonomy" id="36881"/>
    <lineage>
        <taxon>Eukaryota</taxon>
        <taxon>Viridiplantae</taxon>
        <taxon>Chlorophyta</taxon>
        <taxon>Pyramimonadophyceae</taxon>
        <taxon>Pyramimonadales</taxon>
        <taxon>Pyramimonadaceae</taxon>
        <taxon>Cymbomonas</taxon>
    </lineage>
</organism>
<evidence type="ECO:0000313" key="3">
    <source>
        <dbReference type="EMBL" id="KAK3260004.1"/>
    </source>
</evidence>
<comment type="caution">
    <text evidence="3">The sequence shown here is derived from an EMBL/GenBank/DDBJ whole genome shotgun (WGS) entry which is preliminary data.</text>
</comment>
<feature type="compositionally biased region" description="Pro residues" evidence="1">
    <location>
        <begin position="426"/>
        <end position="456"/>
    </location>
</feature>
<accession>A0AAE0FHR8</accession>
<dbReference type="AlphaFoldDB" id="A0AAE0FHR8"/>
<dbReference type="PANTHER" id="PTHR43752:SF2">
    <property type="entry name" value="BNR_ASP-BOX REPEAT FAMILY PROTEIN"/>
    <property type="match status" value="1"/>
</dbReference>
<feature type="region of interest" description="Disordered" evidence="1">
    <location>
        <begin position="548"/>
        <end position="605"/>
    </location>
</feature>
<evidence type="ECO:0000259" key="2">
    <source>
        <dbReference type="Pfam" id="PF13088"/>
    </source>
</evidence>
<feature type="region of interest" description="Disordered" evidence="1">
    <location>
        <begin position="423"/>
        <end position="523"/>
    </location>
</feature>
<dbReference type="EMBL" id="LGRX02018308">
    <property type="protein sequence ID" value="KAK3260004.1"/>
    <property type="molecule type" value="Genomic_DNA"/>
</dbReference>
<feature type="compositionally biased region" description="Pro residues" evidence="1">
    <location>
        <begin position="551"/>
        <end position="564"/>
    </location>
</feature>
<gene>
    <name evidence="3" type="ORF">CYMTET_31019</name>
</gene>
<keyword evidence="4" id="KW-1185">Reference proteome</keyword>
<sequence length="1087" mass="119053">MHSSNFGSPPDVASFVTQRKKLQAELLAALQGHLECSEDRHVSKIGMGWPPPSEIPRSVEIVQDSKVLSSKYVVKNEPVGGYADLPSVALLPKGSPWRLITTWQNSPHAESSDGQIIRCAFSDDGLEWTTPQTLPVHTGNVPVWNPVVANAGEYVFIFYSESVKCKGLHGEAKKPAEWHRGGDIKFTKSKDGITWTRPAALLMQGPGAAPYALSGPPIIGDEHPVWILPVWRQPAAPGVGCGRDPTRDSAIYGAGVLTSSNGGRKWEGPLWQKVHGQAVGAEATVFRIPRFPDRVGMIMHPALHSVGAADTMHFSQAREKGQTWSITTFQKPAASVDTKMHVMEAEEMEGEHPRRLLACYGGPLGTLRVDESINGRTWSNILTSPSTPVLSPSMVQLGNRVLVVYASHVRRLRGGLRVVEVELPTPADPPPATPQNSPPPPSPPHPSPPPPLPFAPPLETLLSSSPNSLQPTDPSSTGMGLNKLEKAPKESTSSLSSPSSSQSHARRLRPPTTRPLPSPPANKHLTTIYAASERSDVLSNRVHRLARRLTPPHPHAPLTPPPVSDPGETEDAETATETEGAAEAEDADDELAEDTGGDGADEDEEFELDLEELEELEFDAQEGEEVLDVERVYAQLQNASWGAAAASFPTEQCWDARDSEASGRSQHPQGVLQELMLTRSKQLQTRTNWISKNTKNMRYQHMAMLGRLPTAAYPYTWLAVWQASSSYEGQSDQHLECAYSSNARDWDMNCTLPLVGHSELVPMRNSHQKEWRAAQWSPVLFYDEVADMTWLFYTESTQCLQYSTKNSRTGYTRLARWGPGGDIKAIRTSDGVTWSPSSTLYKQSSKGGIPKVIANQMIVTRTGEGMERWVLPFWLEPPDLMRPGPCTLDGKDKSGKGSAGVLVSDDRGGSWAPKGEIVSKKTWLIEGTVCLKPEDKSVIQYFRTQKGLIYAATSVDAGSTWGRARPTTLRNPNAKVNMINLASGELAIAFNDWSDGTVTSIRTINKGRKRLRVALSCDGGDNWMSVAEVEVGHPKFYFHYPTVIQDGQRLLVIYSTMLAGQFQRTEIGGGIKIAEISLDITEKLMKP</sequence>
<protein>
    <recommendedName>
        <fullName evidence="2">Sialidase domain-containing protein</fullName>
    </recommendedName>
</protein>
<dbReference type="InterPro" id="IPR036278">
    <property type="entry name" value="Sialidase_sf"/>
</dbReference>
<evidence type="ECO:0000256" key="1">
    <source>
        <dbReference type="SAM" id="MobiDB-lite"/>
    </source>
</evidence>
<dbReference type="PANTHER" id="PTHR43752">
    <property type="entry name" value="BNR/ASP-BOX REPEAT FAMILY PROTEIN"/>
    <property type="match status" value="1"/>
</dbReference>
<dbReference type="InterPro" id="IPR011040">
    <property type="entry name" value="Sialidase"/>
</dbReference>
<dbReference type="Pfam" id="PF13088">
    <property type="entry name" value="BNR_2"/>
    <property type="match status" value="1"/>
</dbReference>
<evidence type="ECO:0000313" key="4">
    <source>
        <dbReference type="Proteomes" id="UP001190700"/>
    </source>
</evidence>
<feature type="domain" description="Sialidase" evidence="2">
    <location>
        <begin position="718"/>
        <end position="1048"/>
    </location>
</feature>
<name>A0AAE0FHR8_9CHLO</name>
<dbReference type="CDD" id="cd15482">
    <property type="entry name" value="Sialidase_non-viral"/>
    <property type="match status" value="2"/>
</dbReference>
<reference evidence="3 4" key="1">
    <citation type="journal article" date="2015" name="Genome Biol. Evol.">
        <title>Comparative Genomics of a Bacterivorous Green Alga Reveals Evolutionary Causalities and Consequences of Phago-Mixotrophic Mode of Nutrition.</title>
        <authorList>
            <person name="Burns J.A."/>
            <person name="Paasch A."/>
            <person name="Narechania A."/>
            <person name="Kim E."/>
        </authorList>
    </citation>
    <scope>NUCLEOTIDE SEQUENCE [LARGE SCALE GENOMIC DNA]</scope>
    <source>
        <strain evidence="3 4">PLY_AMNH</strain>
    </source>
</reference>
<dbReference type="SUPFAM" id="SSF50939">
    <property type="entry name" value="Sialidases"/>
    <property type="match status" value="2"/>
</dbReference>
<feature type="compositionally biased region" description="Low complexity" evidence="1">
    <location>
        <begin position="491"/>
        <end position="503"/>
    </location>
</feature>
<feature type="compositionally biased region" description="Acidic residues" evidence="1">
    <location>
        <begin position="567"/>
        <end position="605"/>
    </location>
</feature>
<dbReference type="Gene3D" id="2.120.10.10">
    <property type="match status" value="2"/>
</dbReference>
<dbReference type="Proteomes" id="UP001190700">
    <property type="component" value="Unassembled WGS sequence"/>
</dbReference>
<feature type="compositionally biased region" description="Polar residues" evidence="1">
    <location>
        <begin position="463"/>
        <end position="479"/>
    </location>
</feature>